<dbReference type="Gene3D" id="3.20.20.450">
    <property type="entry name" value="EAL domain"/>
    <property type="match status" value="1"/>
</dbReference>
<dbReference type="Pfam" id="PF00990">
    <property type="entry name" value="GGDEF"/>
    <property type="match status" value="1"/>
</dbReference>
<dbReference type="Pfam" id="PF00563">
    <property type="entry name" value="EAL"/>
    <property type="match status" value="1"/>
</dbReference>
<dbReference type="PANTHER" id="PTHR44757:SF2">
    <property type="entry name" value="BIOFILM ARCHITECTURE MAINTENANCE PROTEIN MBAA"/>
    <property type="match status" value="1"/>
</dbReference>
<dbReference type="SMART" id="SM00052">
    <property type="entry name" value="EAL"/>
    <property type="match status" value="1"/>
</dbReference>
<dbReference type="Gene3D" id="3.30.70.270">
    <property type="match status" value="1"/>
</dbReference>
<comment type="caution">
    <text evidence="3">The sequence shown here is derived from an EMBL/GenBank/DDBJ whole genome shotgun (WGS) entry which is preliminary data.</text>
</comment>
<feature type="domain" description="EAL" evidence="1">
    <location>
        <begin position="433"/>
        <end position="686"/>
    </location>
</feature>
<dbReference type="SMART" id="SM00267">
    <property type="entry name" value="GGDEF"/>
    <property type="match status" value="1"/>
</dbReference>
<dbReference type="PROSITE" id="PS50883">
    <property type="entry name" value="EAL"/>
    <property type="match status" value="1"/>
</dbReference>
<dbReference type="Pfam" id="PF08447">
    <property type="entry name" value="PAS_3"/>
    <property type="match status" value="1"/>
</dbReference>
<reference evidence="3 4" key="1">
    <citation type="submission" date="2022-08" db="EMBL/GenBank/DDBJ databases">
        <title>Reclassification of Massilia species as members of the genera Telluria, Duganella, Pseudoduganella, Mokoshia gen. nov. and Zemynaea gen. nov. using orthogonal and non-orthogonal genome-based approaches.</title>
        <authorList>
            <person name="Bowman J.P."/>
        </authorList>
    </citation>
    <scope>NUCLEOTIDE SEQUENCE [LARGE SCALE GENOMIC DNA]</scope>
    <source>
        <strain evidence="3 4">JCM 31316</strain>
    </source>
</reference>
<dbReference type="InterPro" id="IPR052155">
    <property type="entry name" value="Biofilm_reg_signaling"/>
</dbReference>
<dbReference type="Pfam" id="PF13188">
    <property type="entry name" value="PAS_8"/>
    <property type="match status" value="1"/>
</dbReference>
<dbReference type="Gene3D" id="2.10.70.100">
    <property type="match status" value="1"/>
</dbReference>
<dbReference type="InterPro" id="IPR001633">
    <property type="entry name" value="EAL_dom"/>
</dbReference>
<keyword evidence="4" id="KW-1185">Reference proteome</keyword>
<evidence type="ECO:0000259" key="1">
    <source>
        <dbReference type="PROSITE" id="PS50883"/>
    </source>
</evidence>
<dbReference type="InterPro" id="IPR035919">
    <property type="entry name" value="EAL_sf"/>
</dbReference>
<dbReference type="CDD" id="cd00130">
    <property type="entry name" value="PAS"/>
    <property type="match status" value="1"/>
</dbReference>
<gene>
    <name evidence="3" type="ORF">NX784_06250</name>
</gene>
<dbReference type="RefSeq" id="WP_258815803.1">
    <property type="nucleotide sequence ID" value="NZ_JANUGW010000003.1"/>
</dbReference>
<dbReference type="CDD" id="cd01949">
    <property type="entry name" value="GGDEF"/>
    <property type="match status" value="1"/>
</dbReference>
<dbReference type="InterPro" id="IPR043128">
    <property type="entry name" value="Rev_trsase/Diguanyl_cyclase"/>
</dbReference>
<dbReference type="EMBL" id="JANUGW010000003">
    <property type="protein sequence ID" value="MCS0581188.1"/>
    <property type="molecule type" value="Genomic_DNA"/>
</dbReference>
<dbReference type="Gene3D" id="3.30.450.20">
    <property type="entry name" value="PAS domain"/>
    <property type="match status" value="2"/>
</dbReference>
<evidence type="ECO:0000313" key="4">
    <source>
        <dbReference type="Proteomes" id="UP001204151"/>
    </source>
</evidence>
<feature type="domain" description="GGDEF" evidence="2">
    <location>
        <begin position="293"/>
        <end position="425"/>
    </location>
</feature>
<dbReference type="InterPro" id="IPR000160">
    <property type="entry name" value="GGDEF_dom"/>
</dbReference>
<protein>
    <submittedName>
        <fullName evidence="3">EAL domain-containing protein</fullName>
    </submittedName>
</protein>
<sequence length="690" mass="75005">MHDVCKRDGYRIAFTHAPVPMVSCDGATFRLIDANACARRLFGARCAGQDGAGILSLYAAEHRARVRAALERTLRDGAALLEDVQPERHDGQPAHGHTRCLRIDGAGGGTAILLIGQGPSDDAQRGLHEQLLRTRADLSHAQEIAHLGIWAVDMRTGIVETTSPEICRIFHLSEDGKPIRVEDLFQHIHPDDLPRVLGTLDRALHVPGARYDCEYRVMGVGYIRHVHSLADAAPGADGTPTRIVGVVRDVTDIRRAQQEVRHLAFFDEITGLPNRVAVRRQLAATFDADERALPVAVLAIDLAHFRQINLTLGHLNGDQLLRDVAQRIARLLGDDVYLARTANAQFTALLPETHTHAAQQEAEAIVRAFESTFLIAGVRYEIGVHVGIAVAPRHAGDPAGLLRNADVAAFQARQDGLSTMVYAPVADPYDPQRLALLGEFRHALGAGQIELYCQPKVAMASGAVIGAEALVRWRHPARGLVPPSEFIPLIESTELIHALTAHVLREAVRQSYAWRQEGMAVPIAVNLSTRNLNAGNIAHQLQTLLADWGGSPDWIGLEITESSLIADPGTSIAQLNALSQLGFQLFIDDFGTGYSSLNYLTMLPVDVIKIDHGFTTTMLTDKRAAAIVKATIDLAHDLGMAVVAEGTASREIWDALAGYGCDEAQGFYVAPPLPAGEFADWVRNRAFRMP</sequence>
<evidence type="ECO:0000313" key="3">
    <source>
        <dbReference type="EMBL" id="MCS0581188.1"/>
    </source>
</evidence>
<dbReference type="CDD" id="cd01948">
    <property type="entry name" value="EAL"/>
    <property type="match status" value="1"/>
</dbReference>
<organism evidence="3 4">
    <name type="scientific">Massilia pinisoli</name>
    <dbReference type="NCBI Taxonomy" id="1772194"/>
    <lineage>
        <taxon>Bacteria</taxon>
        <taxon>Pseudomonadati</taxon>
        <taxon>Pseudomonadota</taxon>
        <taxon>Betaproteobacteria</taxon>
        <taxon>Burkholderiales</taxon>
        <taxon>Oxalobacteraceae</taxon>
        <taxon>Telluria group</taxon>
        <taxon>Massilia</taxon>
    </lineage>
</organism>
<dbReference type="SUPFAM" id="SSF55073">
    <property type="entry name" value="Nucleotide cyclase"/>
    <property type="match status" value="1"/>
</dbReference>
<dbReference type="Proteomes" id="UP001204151">
    <property type="component" value="Unassembled WGS sequence"/>
</dbReference>
<accession>A0ABT1ZMQ4</accession>
<dbReference type="PROSITE" id="PS50887">
    <property type="entry name" value="GGDEF"/>
    <property type="match status" value="1"/>
</dbReference>
<dbReference type="InterPro" id="IPR029787">
    <property type="entry name" value="Nucleotide_cyclase"/>
</dbReference>
<dbReference type="NCBIfam" id="TIGR00254">
    <property type="entry name" value="GGDEF"/>
    <property type="match status" value="1"/>
</dbReference>
<dbReference type="SUPFAM" id="SSF141868">
    <property type="entry name" value="EAL domain-like"/>
    <property type="match status" value="1"/>
</dbReference>
<dbReference type="InterPro" id="IPR013655">
    <property type="entry name" value="PAS_fold_3"/>
</dbReference>
<name>A0ABT1ZMQ4_9BURK</name>
<dbReference type="SMART" id="SM00091">
    <property type="entry name" value="PAS"/>
    <property type="match status" value="2"/>
</dbReference>
<evidence type="ECO:0000259" key="2">
    <source>
        <dbReference type="PROSITE" id="PS50887"/>
    </source>
</evidence>
<dbReference type="PANTHER" id="PTHR44757">
    <property type="entry name" value="DIGUANYLATE CYCLASE DGCP"/>
    <property type="match status" value="1"/>
</dbReference>
<dbReference type="SUPFAM" id="SSF55785">
    <property type="entry name" value="PYP-like sensor domain (PAS domain)"/>
    <property type="match status" value="2"/>
</dbReference>
<proteinExistence type="predicted"/>
<dbReference type="InterPro" id="IPR000014">
    <property type="entry name" value="PAS"/>
</dbReference>
<dbReference type="InterPro" id="IPR035965">
    <property type="entry name" value="PAS-like_dom_sf"/>
</dbReference>